<evidence type="ECO:0000313" key="1">
    <source>
        <dbReference type="EMBL" id="RJL23255.1"/>
    </source>
</evidence>
<evidence type="ECO:0000313" key="2">
    <source>
        <dbReference type="Proteomes" id="UP000265768"/>
    </source>
</evidence>
<keyword evidence="2" id="KW-1185">Reference proteome</keyword>
<sequence>MVELREKRPISNAFLDTCESGTLTLDHVRRLLQLEMDAVTAEITSYTLGGFRHRHPVFIALNKMAHSARSRLPGMGATVGLDAGQLSRMPSTPDWFSYPAFLCWSALHFSQAEFAIAIYADIDRYYTGANEISRALRQNDLDVPAEITGYYSEAAPPGLCESVLAFAQQGIDRGDDPVRAFKVGRLMEESVGRYWSAAVLG</sequence>
<evidence type="ECO:0008006" key="3">
    <source>
        <dbReference type="Google" id="ProtNLM"/>
    </source>
</evidence>
<name>A0A3A4A440_9ACTN</name>
<dbReference type="EMBL" id="QZEY01000019">
    <property type="protein sequence ID" value="RJL23255.1"/>
    <property type="molecule type" value="Genomic_DNA"/>
</dbReference>
<reference evidence="1 2" key="1">
    <citation type="submission" date="2018-09" db="EMBL/GenBank/DDBJ databases">
        <title>YIM 75507 draft genome.</title>
        <authorList>
            <person name="Tang S."/>
            <person name="Feng Y."/>
        </authorList>
    </citation>
    <scope>NUCLEOTIDE SEQUENCE [LARGE SCALE GENOMIC DNA]</scope>
    <source>
        <strain evidence="1 2">YIM 75507</strain>
    </source>
</reference>
<proteinExistence type="predicted"/>
<organism evidence="1 2">
    <name type="scientific">Bailinhaonella thermotolerans</name>
    <dbReference type="NCBI Taxonomy" id="1070861"/>
    <lineage>
        <taxon>Bacteria</taxon>
        <taxon>Bacillati</taxon>
        <taxon>Actinomycetota</taxon>
        <taxon>Actinomycetes</taxon>
        <taxon>Streptosporangiales</taxon>
        <taxon>Streptosporangiaceae</taxon>
        <taxon>Bailinhaonella</taxon>
    </lineage>
</organism>
<dbReference type="AlphaFoldDB" id="A0A3A4A440"/>
<dbReference type="Proteomes" id="UP000265768">
    <property type="component" value="Unassembled WGS sequence"/>
</dbReference>
<comment type="caution">
    <text evidence="1">The sequence shown here is derived from an EMBL/GenBank/DDBJ whole genome shotgun (WGS) entry which is preliminary data.</text>
</comment>
<accession>A0A3A4A440</accession>
<dbReference type="OrthoDB" id="3687180at2"/>
<protein>
    <recommendedName>
        <fullName evidence="3">Thiaminase-2/PQQC domain-containing protein</fullName>
    </recommendedName>
</protein>
<gene>
    <name evidence="1" type="ORF">D5H75_33350</name>
</gene>